<proteinExistence type="inferred from homology"/>
<evidence type="ECO:0000256" key="1">
    <source>
        <dbReference type="ARBA" id="ARBA00000928"/>
    </source>
</evidence>
<keyword evidence="12" id="KW-0464">Manganese</keyword>
<evidence type="ECO:0000256" key="11">
    <source>
        <dbReference type="ARBA" id="ARBA00022842"/>
    </source>
</evidence>
<dbReference type="RefSeq" id="XP_021845485.1">
    <property type="nucleotide sequence ID" value="XM_021989793.2"/>
</dbReference>
<feature type="domain" description="PRORP" evidence="14">
    <location>
        <begin position="250"/>
        <end position="476"/>
    </location>
</feature>
<dbReference type="GeneID" id="110785355"/>
<evidence type="ECO:0000256" key="2">
    <source>
        <dbReference type="ARBA" id="ARBA00001946"/>
    </source>
</evidence>
<dbReference type="GO" id="GO:0046872">
    <property type="term" value="F:metal ion binding"/>
    <property type="evidence" value="ECO:0007669"/>
    <property type="project" value="UniProtKB-KW"/>
</dbReference>
<protein>
    <recommendedName>
        <fullName evidence="4">ribonuclease P</fullName>
        <ecNumber evidence="4">3.1.26.5</ecNumber>
    </recommendedName>
</protein>
<dbReference type="PANTHER" id="PTHR13547">
    <property type="match status" value="1"/>
</dbReference>
<keyword evidence="7" id="KW-0479">Metal-binding</keyword>
<keyword evidence="11" id="KW-0460">Magnesium</keyword>
<feature type="region of interest" description="Disordered" evidence="13">
    <location>
        <begin position="488"/>
        <end position="534"/>
    </location>
</feature>
<dbReference type="OrthoDB" id="46913at2759"/>
<keyword evidence="6" id="KW-0540">Nuclease</keyword>
<evidence type="ECO:0000259" key="14">
    <source>
        <dbReference type="Pfam" id="PF16953"/>
    </source>
</evidence>
<evidence type="ECO:0000256" key="4">
    <source>
        <dbReference type="ARBA" id="ARBA00012179"/>
    </source>
</evidence>
<accession>A0A9R0JSH5</accession>
<dbReference type="EC" id="3.1.26.5" evidence="4"/>
<dbReference type="InterPro" id="IPR033443">
    <property type="entry name" value="PROP1-like_PPR_dom"/>
</dbReference>
<keyword evidence="5" id="KW-0819">tRNA processing</keyword>
<evidence type="ECO:0000256" key="12">
    <source>
        <dbReference type="ARBA" id="ARBA00023211"/>
    </source>
</evidence>
<name>A0A9R0JSH5_SPIOL</name>
<dbReference type="KEGG" id="soe:110785355"/>
<sequence length="534" mass="60067">MKKKRTQESQLQYELGTCSKQNDLTKAISLYNSALSENLRLSHHHFNSILHLCSSPDSLSSPNKAFALENGFRVFEQMQSNNIPPTEATITQVARLAAARNDPDFAFELIKSAKDKGVLPRLRTYGPALLGYCEKLMAEEAYGVEDHMRGNGVRLEEGEFSALLRVSVEMGRGEKVYEYLSKLRGVVRGVSEETAGVVENWFRGVKAAEVGVEEWDDGEVKEVREKCGGGWHGMGWLGKGPWEVKRVKVEGEGGCCGCGERLVCVDIDCGETERFAQSIAGLAMEREAKSDFKSFMEWIDNHSEYEAIVDGANIGLYRQNFADGGFSIAQLEAVVKELYTRNKRWPLVVLHKKRLREFQGNLSSQKLLEEWLAQGILYATPSGSNDDWYWLYAAVKMKCLLVTNDEMRDHIFELLGSSFFLQWKERHQVHYTLVKGVPTLKMPPTYSILIQESERGSWHIPIASENTDEFFRSWLCVTRSSSFNPNSSNLGKPMHISINKCNKGGQDSPHSSGNGVSSLTGKRKEREPSPSMLH</sequence>
<evidence type="ECO:0000256" key="8">
    <source>
        <dbReference type="ARBA" id="ARBA00022737"/>
    </source>
</evidence>
<dbReference type="Proteomes" id="UP000813463">
    <property type="component" value="Chromosome 6"/>
</dbReference>
<dbReference type="Gene3D" id="1.25.40.10">
    <property type="entry name" value="Tetratricopeptide repeat domain"/>
    <property type="match status" value="1"/>
</dbReference>
<dbReference type="Gene3D" id="3.40.50.11980">
    <property type="match status" value="1"/>
</dbReference>
<comment type="similarity">
    <text evidence="3">Belongs to the PPR family. P subfamily.</text>
</comment>
<evidence type="ECO:0000256" key="5">
    <source>
        <dbReference type="ARBA" id="ARBA00022694"/>
    </source>
</evidence>
<evidence type="ECO:0000313" key="17">
    <source>
        <dbReference type="RefSeq" id="XP_021845485.1"/>
    </source>
</evidence>
<dbReference type="PANTHER" id="PTHR13547:SF13">
    <property type="entry name" value="PROTEINACEOUS RNASE P 2"/>
    <property type="match status" value="1"/>
</dbReference>
<keyword evidence="16" id="KW-1185">Reference proteome</keyword>
<gene>
    <name evidence="17" type="primary">LOC110785355</name>
</gene>
<comment type="catalytic activity">
    <reaction evidence="1">
        <text>Endonucleolytic cleavage of RNA, removing 5'-extranucleotides from tRNA precursor.</text>
        <dbReference type="EC" id="3.1.26.5"/>
    </reaction>
</comment>
<evidence type="ECO:0000256" key="7">
    <source>
        <dbReference type="ARBA" id="ARBA00022723"/>
    </source>
</evidence>
<dbReference type="InterPro" id="IPR011990">
    <property type="entry name" value="TPR-like_helical_dom_sf"/>
</dbReference>
<evidence type="ECO:0000256" key="3">
    <source>
        <dbReference type="ARBA" id="ARBA00007626"/>
    </source>
</evidence>
<keyword evidence="8" id="KW-0677">Repeat</keyword>
<evidence type="ECO:0000256" key="13">
    <source>
        <dbReference type="SAM" id="MobiDB-lite"/>
    </source>
</evidence>
<dbReference type="Pfam" id="PF16953">
    <property type="entry name" value="PRORP"/>
    <property type="match status" value="1"/>
</dbReference>
<evidence type="ECO:0000256" key="10">
    <source>
        <dbReference type="ARBA" id="ARBA00022833"/>
    </source>
</evidence>
<dbReference type="GO" id="GO:0001682">
    <property type="term" value="P:tRNA 5'-leader removal"/>
    <property type="evidence" value="ECO:0000318"/>
    <property type="project" value="GO_Central"/>
</dbReference>
<dbReference type="Pfam" id="PF17177">
    <property type="entry name" value="PPR_long"/>
    <property type="match status" value="1"/>
</dbReference>
<comment type="cofactor">
    <cofactor evidence="2">
        <name>Mg(2+)</name>
        <dbReference type="ChEBI" id="CHEBI:18420"/>
    </cofactor>
</comment>
<evidence type="ECO:0000259" key="15">
    <source>
        <dbReference type="Pfam" id="PF17177"/>
    </source>
</evidence>
<feature type="compositionally biased region" description="Polar residues" evidence="13">
    <location>
        <begin position="508"/>
        <end position="520"/>
    </location>
</feature>
<evidence type="ECO:0000313" key="16">
    <source>
        <dbReference type="Proteomes" id="UP000813463"/>
    </source>
</evidence>
<dbReference type="AlphaFoldDB" id="A0A9R0JSH5"/>
<evidence type="ECO:0000256" key="9">
    <source>
        <dbReference type="ARBA" id="ARBA00022801"/>
    </source>
</evidence>
<dbReference type="InterPro" id="IPR031595">
    <property type="entry name" value="PRORP_C"/>
</dbReference>
<keyword evidence="10" id="KW-0862">Zinc</keyword>
<reference evidence="16" key="1">
    <citation type="journal article" date="2021" name="Nat. Commun.">
        <title>Genomic analyses provide insights into spinach domestication and the genetic basis of agronomic traits.</title>
        <authorList>
            <person name="Cai X."/>
            <person name="Sun X."/>
            <person name="Xu C."/>
            <person name="Sun H."/>
            <person name="Wang X."/>
            <person name="Ge C."/>
            <person name="Zhang Z."/>
            <person name="Wang Q."/>
            <person name="Fei Z."/>
            <person name="Jiao C."/>
            <person name="Wang Q."/>
        </authorList>
    </citation>
    <scope>NUCLEOTIDE SEQUENCE [LARGE SCALE GENOMIC DNA]</scope>
    <source>
        <strain evidence="16">cv. Varoflay</strain>
    </source>
</reference>
<keyword evidence="9" id="KW-0378">Hydrolase</keyword>
<organism evidence="16 17">
    <name type="scientific">Spinacia oleracea</name>
    <name type="common">Spinach</name>
    <dbReference type="NCBI Taxonomy" id="3562"/>
    <lineage>
        <taxon>Eukaryota</taxon>
        <taxon>Viridiplantae</taxon>
        <taxon>Streptophyta</taxon>
        <taxon>Embryophyta</taxon>
        <taxon>Tracheophyta</taxon>
        <taxon>Spermatophyta</taxon>
        <taxon>Magnoliopsida</taxon>
        <taxon>eudicotyledons</taxon>
        <taxon>Gunneridae</taxon>
        <taxon>Pentapetalae</taxon>
        <taxon>Caryophyllales</taxon>
        <taxon>Chenopodiaceae</taxon>
        <taxon>Chenopodioideae</taxon>
        <taxon>Anserineae</taxon>
        <taxon>Spinacia</taxon>
    </lineage>
</organism>
<dbReference type="GO" id="GO:0004526">
    <property type="term" value="F:ribonuclease P activity"/>
    <property type="evidence" value="ECO:0000318"/>
    <property type="project" value="GO_Central"/>
</dbReference>
<evidence type="ECO:0000256" key="6">
    <source>
        <dbReference type="ARBA" id="ARBA00022722"/>
    </source>
</evidence>
<feature type="domain" description="PROP1-like PPR" evidence="15">
    <location>
        <begin position="2"/>
        <end position="209"/>
    </location>
</feature>
<dbReference type="FunFam" id="3.40.50.11980:FF:000002">
    <property type="entry name" value="Proteinaceous RNase P 2"/>
    <property type="match status" value="1"/>
</dbReference>
<reference evidence="17" key="2">
    <citation type="submission" date="2025-08" db="UniProtKB">
        <authorList>
            <consortium name="RefSeq"/>
        </authorList>
    </citation>
    <scope>IDENTIFICATION</scope>
    <source>
        <tissue evidence="17">Leaf</tissue>
    </source>
</reference>